<evidence type="ECO:0000313" key="1">
    <source>
        <dbReference type="EMBL" id="MCI35402.1"/>
    </source>
</evidence>
<protein>
    <submittedName>
        <fullName evidence="1">Uncharacterized protein</fullName>
    </submittedName>
</protein>
<dbReference type="AlphaFoldDB" id="A0A392RGZ4"/>
<dbReference type="EMBL" id="LXQA010223037">
    <property type="protein sequence ID" value="MCI35402.1"/>
    <property type="molecule type" value="Genomic_DNA"/>
</dbReference>
<evidence type="ECO:0000313" key="2">
    <source>
        <dbReference type="Proteomes" id="UP000265520"/>
    </source>
</evidence>
<accession>A0A392RGZ4</accession>
<keyword evidence="2" id="KW-1185">Reference proteome</keyword>
<comment type="caution">
    <text evidence="1">The sequence shown here is derived from an EMBL/GenBank/DDBJ whole genome shotgun (WGS) entry which is preliminary data.</text>
</comment>
<dbReference type="Proteomes" id="UP000265520">
    <property type="component" value="Unassembled WGS sequence"/>
</dbReference>
<name>A0A392RGZ4_9FABA</name>
<organism evidence="1 2">
    <name type="scientific">Trifolium medium</name>
    <dbReference type="NCBI Taxonomy" id="97028"/>
    <lineage>
        <taxon>Eukaryota</taxon>
        <taxon>Viridiplantae</taxon>
        <taxon>Streptophyta</taxon>
        <taxon>Embryophyta</taxon>
        <taxon>Tracheophyta</taxon>
        <taxon>Spermatophyta</taxon>
        <taxon>Magnoliopsida</taxon>
        <taxon>eudicotyledons</taxon>
        <taxon>Gunneridae</taxon>
        <taxon>Pentapetalae</taxon>
        <taxon>rosids</taxon>
        <taxon>fabids</taxon>
        <taxon>Fabales</taxon>
        <taxon>Fabaceae</taxon>
        <taxon>Papilionoideae</taxon>
        <taxon>50 kb inversion clade</taxon>
        <taxon>NPAAA clade</taxon>
        <taxon>Hologalegina</taxon>
        <taxon>IRL clade</taxon>
        <taxon>Trifolieae</taxon>
        <taxon>Trifolium</taxon>
    </lineage>
</organism>
<reference evidence="1 2" key="1">
    <citation type="journal article" date="2018" name="Front. Plant Sci.">
        <title>Red Clover (Trifolium pratense) and Zigzag Clover (T. medium) - A Picture of Genomic Similarities and Differences.</title>
        <authorList>
            <person name="Dluhosova J."/>
            <person name="Istvanek J."/>
            <person name="Nedelnik J."/>
            <person name="Repkova J."/>
        </authorList>
    </citation>
    <scope>NUCLEOTIDE SEQUENCE [LARGE SCALE GENOMIC DNA]</scope>
    <source>
        <strain evidence="2">cv. 10/8</strain>
        <tissue evidence="1">Leaf</tissue>
    </source>
</reference>
<sequence length="63" mass="7526">MRIQEEIISISLSEEDLIEGRIDTLEKDLKPLLKRKNDLRIEINKDVDKLFAKRRTLARFQET</sequence>
<proteinExistence type="predicted"/>